<evidence type="ECO:0000313" key="2">
    <source>
        <dbReference type="EMBL" id="KAF2617335.1"/>
    </source>
</evidence>
<protein>
    <submittedName>
        <fullName evidence="2">Uncharacterized protein</fullName>
    </submittedName>
</protein>
<dbReference type="Gene3D" id="1.50.10.20">
    <property type="match status" value="1"/>
</dbReference>
<dbReference type="GO" id="GO:0016104">
    <property type="term" value="P:triterpenoid biosynthetic process"/>
    <property type="evidence" value="ECO:0007669"/>
    <property type="project" value="InterPro"/>
</dbReference>
<reference evidence="2" key="1">
    <citation type="submission" date="2019-12" db="EMBL/GenBank/DDBJ databases">
        <title>Genome sequencing and annotation of Brassica cretica.</title>
        <authorList>
            <person name="Studholme D.J."/>
            <person name="Sarris P.F."/>
        </authorList>
    </citation>
    <scope>NUCLEOTIDE SEQUENCE</scope>
    <source>
        <strain evidence="2">PFS-001/15</strain>
        <strain evidence="1">PFS-102/07</strain>
        <tissue evidence="2">Leaf</tissue>
    </source>
</reference>
<evidence type="ECO:0000313" key="3">
    <source>
        <dbReference type="Proteomes" id="UP000712281"/>
    </source>
</evidence>
<name>A0A8S9MBH4_BRACR</name>
<dbReference type="AlphaFoldDB" id="A0A8S9MBH4"/>
<dbReference type="Proteomes" id="UP000712281">
    <property type="component" value="Unassembled WGS sequence"/>
</dbReference>
<dbReference type="InterPro" id="IPR018333">
    <property type="entry name" value="Squalene_cyclase"/>
</dbReference>
<organism evidence="2 3">
    <name type="scientific">Brassica cretica</name>
    <name type="common">Mustard</name>
    <dbReference type="NCBI Taxonomy" id="69181"/>
    <lineage>
        <taxon>Eukaryota</taxon>
        <taxon>Viridiplantae</taxon>
        <taxon>Streptophyta</taxon>
        <taxon>Embryophyta</taxon>
        <taxon>Tracheophyta</taxon>
        <taxon>Spermatophyta</taxon>
        <taxon>Magnoliopsida</taxon>
        <taxon>eudicotyledons</taxon>
        <taxon>Gunneridae</taxon>
        <taxon>Pentapetalae</taxon>
        <taxon>rosids</taxon>
        <taxon>malvids</taxon>
        <taxon>Brassicales</taxon>
        <taxon>Brassicaceae</taxon>
        <taxon>Brassiceae</taxon>
        <taxon>Brassica</taxon>
    </lineage>
</organism>
<dbReference type="EMBL" id="QGKW02000007">
    <property type="protein sequence ID" value="KAF2617335.1"/>
    <property type="molecule type" value="Genomic_DNA"/>
</dbReference>
<gene>
    <name evidence="2" type="ORF">F2Q68_00040332</name>
    <name evidence="1" type="ORF">F2Q70_00039591</name>
</gene>
<comment type="caution">
    <text evidence="2">The sequence shown here is derived from an EMBL/GenBank/DDBJ whole genome shotgun (WGS) entry which is preliminary data.</text>
</comment>
<dbReference type="InterPro" id="IPR008930">
    <property type="entry name" value="Terpenoid_cyclase/PrenylTrfase"/>
</dbReference>
<proteinExistence type="predicted"/>
<accession>A0A8S9MBH4</accession>
<dbReference type="PANTHER" id="PTHR11764:SF83">
    <property type="entry name" value="TERPENE CYCLASE_MUTASE FAMILY MEMBER"/>
    <property type="match status" value="1"/>
</dbReference>
<dbReference type="PANTHER" id="PTHR11764">
    <property type="entry name" value="TERPENE CYCLASE/MUTASE FAMILY MEMBER"/>
    <property type="match status" value="1"/>
</dbReference>
<sequence>MGFYRLAQNWAFDLDARNVRRGGELMMGVDILFVDSQATSIPATIEKEVALKIQEMVWKLGVDFLQETKQQWRLGRKRYIELEGGRSNLVRTSWTLMGLIQTYQAERDILPLHRVGKLIINSHLENRDHPQQEMTGVFMKNWILN</sequence>
<evidence type="ECO:0000313" key="1">
    <source>
        <dbReference type="EMBL" id="KAF2591939.1"/>
    </source>
</evidence>
<dbReference type="SUPFAM" id="SSF48239">
    <property type="entry name" value="Terpenoid cyclases/Protein prenyltransferases"/>
    <property type="match status" value="1"/>
</dbReference>
<dbReference type="GO" id="GO:0042300">
    <property type="term" value="F:beta-amyrin synthase activity"/>
    <property type="evidence" value="ECO:0007669"/>
    <property type="project" value="TreeGrafter"/>
</dbReference>
<dbReference type="GO" id="GO:0005811">
    <property type="term" value="C:lipid droplet"/>
    <property type="evidence" value="ECO:0007669"/>
    <property type="project" value="InterPro"/>
</dbReference>
<dbReference type="EMBL" id="QGKY02000190">
    <property type="protein sequence ID" value="KAF2591939.1"/>
    <property type="molecule type" value="Genomic_DNA"/>
</dbReference>